<keyword evidence="2" id="KW-1185">Reference proteome</keyword>
<protein>
    <submittedName>
        <fullName evidence="1">Uncharacterized protein</fullName>
    </submittedName>
</protein>
<evidence type="ECO:0000313" key="2">
    <source>
        <dbReference type="Proteomes" id="UP001497535"/>
    </source>
</evidence>
<evidence type="ECO:0000313" key="1">
    <source>
        <dbReference type="EMBL" id="CAK5019098.1"/>
    </source>
</evidence>
<dbReference type="EMBL" id="CAVMJV010000003">
    <property type="protein sequence ID" value="CAK5019098.1"/>
    <property type="molecule type" value="Genomic_DNA"/>
</dbReference>
<sequence length="98" mass="11221">MKYYILLAILKRIILIKIIFLETTNFALTITPPCSCSNVKPNFGTNSNIPQQLCVPPLAYDQKSVWLTWNKPDNYENIADFNVYMGGKVKKYGVLTIF</sequence>
<reference evidence="1" key="1">
    <citation type="submission" date="2023-11" db="EMBL/GenBank/DDBJ databases">
        <authorList>
            <person name="Poullet M."/>
        </authorList>
    </citation>
    <scope>NUCLEOTIDE SEQUENCE</scope>
    <source>
        <strain evidence="1">E1834</strain>
    </source>
</reference>
<gene>
    <name evidence="1" type="ORF">MENTE1834_LOCUS4045</name>
</gene>
<proteinExistence type="predicted"/>
<dbReference type="Proteomes" id="UP001497535">
    <property type="component" value="Unassembled WGS sequence"/>
</dbReference>
<comment type="caution">
    <text evidence="1">The sequence shown here is derived from an EMBL/GenBank/DDBJ whole genome shotgun (WGS) entry which is preliminary data.</text>
</comment>
<name>A0ACB0XVB0_MELEN</name>
<accession>A0ACB0XVB0</accession>
<organism evidence="1 2">
    <name type="scientific">Meloidogyne enterolobii</name>
    <name type="common">Root-knot nematode worm</name>
    <name type="synonym">Meloidogyne mayaguensis</name>
    <dbReference type="NCBI Taxonomy" id="390850"/>
    <lineage>
        <taxon>Eukaryota</taxon>
        <taxon>Metazoa</taxon>
        <taxon>Ecdysozoa</taxon>
        <taxon>Nematoda</taxon>
        <taxon>Chromadorea</taxon>
        <taxon>Rhabditida</taxon>
        <taxon>Tylenchina</taxon>
        <taxon>Tylenchomorpha</taxon>
        <taxon>Tylenchoidea</taxon>
        <taxon>Meloidogynidae</taxon>
        <taxon>Meloidogyninae</taxon>
        <taxon>Meloidogyne</taxon>
    </lineage>
</organism>